<keyword evidence="10" id="KW-0031">Aminopeptidase</keyword>
<dbReference type="GO" id="GO:0045148">
    <property type="term" value="F:tripeptide aminopeptidase activity"/>
    <property type="evidence" value="ECO:0007669"/>
    <property type="project" value="UniProtKB-EC"/>
</dbReference>
<evidence type="ECO:0000313" key="10">
    <source>
        <dbReference type="EMBL" id="MDO7021065.1"/>
    </source>
</evidence>
<name>A0ABT8Z1H4_9SPIR</name>
<dbReference type="PROSITE" id="PS00758">
    <property type="entry name" value="ARGE_DAPE_CPG2_1"/>
    <property type="match status" value="1"/>
</dbReference>
<dbReference type="NCBIfam" id="TIGR01882">
    <property type="entry name" value="peptidase-T"/>
    <property type="match status" value="1"/>
</dbReference>
<keyword evidence="4" id="KW-0479">Metal-binding</keyword>
<keyword evidence="3" id="KW-0645">Protease</keyword>
<comment type="cofactor">
    <cofactor evidence="1">
        <name>Zn(2+)</name>
        <dbReference type="ChEBI" id="CHEBI:29105"/>
    </cofactor>
</comment>
<dbReference type="Gene3D" id="3.40.630.10">
    <property type="entry name" value="Zn peptidases"/>
    <property type="match status" value="1"/>
</dbReference>
<dbReference type="InterPro" id="IPR036264">
    <property type="entry name" value="Bact_exopeptidase_dim_dom"/>
</dbReference>
<evidence type="ECO:0000256" key="4">
    <source>
        <dbReference type="ARBA" id="ARBA00022723"/>
    </source>
</evidence>
<dbReference type="SUPFAM" id="SSF53187">
    <property type="entry name" value="Zn-dependent exopeptidases"/>
    <property type="match status" value="1"/>
</dbReference>
<dbReference type="InterPro" id="IPR001261">
    <property type="entry name" value="ArgE/DapE_CS"/>
</dbReference>
<evidence type="ECO:0000256" key="2">
    <source>
        <dbReference type="ARBA" id="ARBA00009692"/>
    </source>
</evidence>
<evidence type="ECO:0000256" key="5">
    <source>
        <dbReference type="ARBA" id="ARBA00022801"/>
    </source>
</evidence>
<evidence type="ECO:0000259" key="9">
    <source>
        <dbReference type="Pfam" id="PF07687"/>
    </source>
</evidence>
<gene>
    <name evidence="10" type="primary">pepT</name>
    <name evidence="10" type="ORF">Q5M86_09785</name>
</gene>
<dbReference type="Gene3D" id="3.30.70.360">
    <property type="match status" value="1"/>
</dbReference>
<dbReference type="SUPFAM" id="SSF55031">
    <property type="entry name" value="Bacterial exopeptidase dimerisation domain"/>
    <property type="match status" value="1"/>
</dbReference>
<evidence type="ECO:0000256" key="8">
    <source>
        <dbReference type="NCBIfam" id="TIGR01882"/>
    </source>
</evidence>
<evidence type="ECO:0000256" key="3">
    <source>
        <dbReference type="ARBA" id="ARBA00022670"/>
    </source>
</evidence>
<dbReference type="Pfam" id="PF01546">
    <property type="entry name" value="Peptidase_M20"/>
    <property type="match status" value="1"/>
</dbReference>
<dbReference type="RefSeq" id="WP_304386235.1">
    <property type="nucleotide sequence ID" value="NZ_JAUPBL010000163.1"/>
</dbReference>
<keyword evidence="7" id="KW-0482">Metalloprotease</keyword>
<feature type="domain" description="Peptidase M20 dimerisation" evidence="9">
    <location>
        <begin position="211"/>
        <end position="308"/>
    </location>
</feature>
<evidence type="ECO:0000256" key="6">
    <source>
        <dbReference type="ARBA" id="ARBA00022833"/>
    </source>
</evidence>
<dbReference type="EC" id="3.4.11.4" evidence="8"/>
<keyword evidence="5 10" id="KW-0378">Hydrolase</keyword>
<comment type="caution">
    <text evidence="10">The sequence shown here is derived from an EMBL/GenBank/DDBJ whole genome shotgun (WGS) entry which is preliminary data.</text>
</comment>
<keyword evidence="11" id="KW-1185">Reference proteome</keyword>
<organism evidence="10 11">
    <name type="scientific">Brachyspira innocens</name>
    <dbReference type="NCBI Taxonomy" id="13264"/>
    <lineage>
        <taxon>Bacteria</taxon>
        <taxon>Pseudomonadati</taxon>
        <taxon>Spirochaetota</taxon>
        <taxon>Spirochaetia</taxon>
        <taxon>Brachyspirales</taxon>
        <taxon>Brachyspiraceae</taxon>
        <taxon>Brachyspira</taxon>
    </lineage>
</organism>
<dbReference type="PROSITE" id="PS00759">
    <property type="entry name" value="ARGE_DAPE_CPG2_2"/>
    <property type="match status" value="1"/>
</dbReference>
<reference evidence="10" key="1">
    <citation type="submission" date="2023-07" db="EMBL/GenBank/DDBJ databases">
        <title>Mucosal microbiota of week-old chicken and adult hens.</title>
        <authorList>
            <person name="Volf J."/>
            <person name="Karasova D."/>
            <person name="Crhanova M."/>
            <person name="Faldynova M."/>
            <person name="Prikrylova H."/>
            <person name="Zeman M."/>
            <person name="Babak V."/>
            <person name="Rajova J."/>
            <person name="Rychlik I."/>
        </authorList>
    </citation>
    <scope>NUCLEOTIDE SEQUENCE</scope>
    <source>
        <strain evidence="10">ET902</strain>
    </source>
</reference>
<dbReference type="PIRSF" id="PIRSF037215">
    <property type="entry name" value="Peptidase_M20B"/>
    <property type="match status" value="1"/>
</dbReference>
<accession>A0ABT8Z1H4</accession>
<dbReference type="Pfam" id="PF07687">
    <property type="entry name" value="M20_dimer"/>
    <property type="match status" value="1"/>
</dbReference>
<evidence type="ECO:0000256" key="7">
    <source>
        <dbReference type="ARBA" id="ARBA00023049"/>
    </source>
</evidence>
<evidence type="ECO:0000256" key="1">
    <source>
        <dbReference type="ARBA" id="ARBA00001947"/>
    </source>
</evidence>
<dbReference type="NCBIfam" id="NF009920">
    <property type="entry name" value="PRK13381.1"/>
    <property type="match status" value="1"/>
</dbReference>
<protein>
    <recommendedName>
        <fullName evidence="8">Peptidase T</fullName>
        <ecNumber evidence="8">3.4.11.4</ecNumber>
    </recommendedName>
</protein>
<keyword evidence="6" id="KW-0862">Zinc</keyword>
<dbReference type="InterPro" id="IPR010161">
    <property type="entry name" value="Peptidase_M20B"/>
</dbReference>
<dbReference type="NCBIfam" id="NF003976">
    <property type="entry name" value="PRK05469.1"/>
    <property type="match status" value="1"/>
</dbReference>
<dbReference type="EMBL" id="JAUPBM010000135">
    <property type="protein sequence ID" value="MDO7021065.1"/>
    <property type="molecule type" value="Genomic_DNA"/>
</dbReference>
<sequence length="414" mass="45869">MLNDDIKKFQIDSFFKYVSIPSQSVAGAKTIPSSEGQMKLAKVLAEDLKALGLKDVIVNDNAIVTALFPKNKDNIHSIGFVAHLDTVDVGLTGDIHPQILKFVGEDLCLNKEKNIMFRVSEHPEIKKYINDDIIFSDGTSVLGADNKAAIATVMSALKYIKDNNLEHGDIYIAFVPDEEIGLIGSKALDLNVFNPDFAYTIDSCEIGEVVYETFNAGSASIDIEGVTAHPMSAKGVLVNPILIAIDIANEFDRKSTPECTEKKEGYIWVQGISGNQRNASLKLNIRDHSKELYEQKKSKIKESVEKYQKLEPRAKISLTIEDVYANISDSIKDDRFPIDVIYEAMKNLNIEPKTISMRGGTDGSALSVKGLLTPNYFTGAHNFHSIYEFLPISSFHKSLQTTLEIIRIISSKSK</sequence>
<evidence type="ECO:0000313" key="11">
    <source>
        <dbReference type="Proteomes" id="UP001175147"/>
    </source>
</evidence>
<dbReference type="InterPro" id="IPR011650">
    <property type="entry name" value="Peptidase_M20_dimer"/>
</dbReference>
<dbReference type="InterPro" id="IPR002933">
    <property type="entry name" value="Peptidase_M20"/>
</dbReference>
<proteinExistence type="inferred from homology"/>
<comment type="similarity">
    <text evidence="2">Belongs to the peptidase M20B family.</text>
</comment>
<dbReference type="PANTHER" id="PTHR42994">
    <property type="entry name" value="PEPTIDASE T"/>
    <property type="match status" value="1"/>
</dbReference>
<dbReference type="PANTHER" id="PTHR42994:SF1">
    <property type="entry name" value="PEPTIDASE T"/>
    <property type="match status" value="1"/>
</dbReference>
<dbReference type="Proteomes" id="UP001175147">
    <property type="component" value="Unassembled WGS sequence"/>
</dbReference>